<evidence type="ECO:0000256" key="1">
    <source>
        <dbReference type="SAM" id="Phobius"/>
    </source>
</evidence>
<keyword evidence="1" id="KW-0472">Membrane</keyword>
<dbReference type="EMBL" id="JRLY01000004">
    <property type="protein sequence ID" value="KGO93730.1"/>
    <property type="molecule type" value="Genomic_DNA"/>
</dbReference>
<protein>
    <submittedName>
        <fullName evidence="2">Uncharacterized protein</fullName>
    </submittedName>
</protein>
<dbReference type="Proteomes" id="UP000030111">
    <property type="component" value="Unassembled WGS sequence"/>
</dbReference>
<keyword evidence="1" id="KW-0812">Transmembrane</keyword>
<reference evidence="2 3" key="1">
    <citation type="submission" date="2013-09" db="EMBL/GenBank/DDBJ databases">
        <authorList>
            <person name="Zeng Z."/>
            <person name="Chen C."/>
        </authorList>
    </citation>
    <scope>NUCLEOTIDE SEQUENCE [LARGE SCALE GENOMIC DNA]</scope>
    <source>
        <strain evidence="2 3">WB 4.1-42</strain>
    </source>
</reference>
<accession>A0A0A2MZU6</accession>
<name>A0A0A2MZU6_9FLAO</name>
<feature type="transmembrane region" description="Helical" evidence="1">
    <location>
        <begin position="7"/>
        <end position="28"/>
    </location>
</feature>
<comment type="caution">
    <text evidence="2">The sequence shown here is derived from an EMBL/GenBank/DDBJ whole genome shotgun (WGS) entry which is preliminary data.</text>
</comment>
<organism evidence="2 3">
    <name type="scientific">Flavobacterium subsaxonicum WB 4.1-42 = DSM 21790</name>
    <dbReference type="NCBI Taxonomy" id="1121898"/>
    <lineage>
        <taxon>Bacteria</taxon>
        <taxon>Pseudomonadati</taxon>
        <taxon>Bacteroidota</taxon>
        <taxon>Flavobacteriia</taxon>
        <taxon>Flavobacteriales</taxon>
        <taxon>Flavobacteriaceae</taxon>
        <taxon>Flavobacterium</taxon>
    </lineage>
</organism>
<feature type="transmembrane region" description="Helical" evidence="1">
    <location>
        <begin position="34"/>
        <end position="64"/>
    </location>
</feature>
<keyword evidence="1" id="KW-1133">Transmembrane helix</keyword>
<sequence>MQWLLRAPLIVAGASFAIGTALLLYFLSDPHFESIMPIGLCFVVLAFFVNSVVFTSLIICGFIFKEYQKEIFTRAGLLLVNIPIAALYVYIVFNSDPFIL</sequence>
<gene>
    <name evidence="2" type="ORF">Q766_07175</name>
</gene>
<dbReference type="STRING" id="1121898.GCA_000422725_00217"/>
<evidence type="ECO:0000313" key="2">
    <source>
        <dbReference type="EMBL" id="KGO93730.1"/>
    </source>
</evidence>
<feature type="transmembrane region" description="Helical" evidence="1">
    <location>
        <begin position="71"/>
        <end position="93"/>
    </location>
</feature>
<dbReference type="AlphaFoldDB" id="A0A0A2MZU6"/>
<keyword evidence="3" id="KW-1185">Reference proteome</keyword>
<evidence type="ECO:0000313" key="3">
    <source>
        <dbReference type="Proteomes" id="UP000030111"/>
    </source>
</evidence>
<proteinExistence type="predicted"/>